<dbReference type="EMBL" id="BARV01009624">
    <property type="protein sequence ID" value="GAI02847.1"/>
    <property type="molecule type" value="Genomic_DNA"/>
</dbReference>
<proteinExistence type="predicted"/>
<organism evidence="1">
    <name type="scientific">marine sediment metagenome</name>
    <dbReference type="NCBI Taxonomy" id="412755"/>
    <lineage>
        <taxon>unclassified sequences</taxon>
        <taxon>metagenomes</taxon>
        <taxon>ecological metagenomes</taxon>
    </lineage>
</organism>
<accession>X1K738</accession>
<gene>
    <name evidence="1" type="ORF">S06H3_18915</name>
</gene>
<name>X1K738_9ZZZZ</name>
<sequence>MAWNFVVGRSISKAAAELTQETARQAEAESASREFAAIKGEVTRLQKKVKSMEEIDSKIDVASVLAEMSFLVGEKIVLNKVEFAAEKIADKQGGRPDSGSAVRVSRPKFGRKGASFVGDVRFKVVIGGVAADAGDVAELICKLEDSPYFCQ</sequence>
<protein>
    <submittedName>
        <fullName evidence="1">Uncharacterized protein</fullName>
    </submittedName>
</protein>
<feature type="non-terminal residue" evidence="1">
    <location>
        <position position="151"/>
    </location>
</feature>
<comment type="caution">
    <text evidence="1">The sequence shown here is derived from an EMBL/GenBank/DDBJ whole genome shotgun (WGS) entry which is preliminary data.</text>
</comment>
<evidence type="ECO:0000313" key="1">
    <source>
        <dbReference type="EMBL" id="GAI02847.1"/>
    </source>
</evidence>
<reference evidence="1" key="1">
    <citation type="journal article" date="2014" name="Front. Microbiol.">
        <title>High frequency of phylogenetically diverse reductive dehalogenase-homologous genes in deep subseafloor sedimentary metagenomes.</title>
        <authorList>
            <person name="Kawai M."/>
            <person name="Futagami T."/>
            <person name="Toyoda A."/>
            <person name="Takaki Y."/>
            <person name="Nishi S."/>
            <person name="Hori S."/>
            <person name="Arai W."/>
            <person name="Tsubouchi T."/>
            <person name="Morono Y."/>
            <person name="Uchiyama I."/>
            <person name="Ito T."/>
            <person name="Fujiyama A."/>
            <person name="Inagaki F."/>
            <person name="Takami H."/>
        </authorList>
    </citation>
    <scope>NUCLEOTIDE SEQUENCE</scope>
    <source>
        <strain evidence="1">Expedition CK06-06</strain>
    </source>
</reference>
<dbReference type="AlphaFoldDB" id="X1K738"/>